<dbReference type="Pfam" id="PF00698">
    <property type="entry name" value="Acyl_transf_1"/>
    <property type="match status" value="1"/>
</dbReference>
<protein>
    <recommendedName>
        <fullName evidence="4">Malonyl-CoA:ACP transacylase (MAT) domain-containing protein</fullName>
    </recommendedName>
</protein>
<keyword evidence="3" id="KW-1133">Transmembrane helix</keyword>
<name>A0ABR0HZM5_9PEZI</name>
<keyword evidence="1" id="KW-0596">Phosphopantetheine</keyword>
<evidence type="ECO:0000313" key="5">
    <source>
        <dbReference type="EMBL" id="KAK4673424.1"/>
    </source>
</evidence>
<keyword evidence="2" id="KW-0597">Phosphoprotein</keyword>
<sequence>MWSTSLSSNLAAAYAAGVLSLEGAIVTAYYRGLYMSAGLEAADCIPGAMMAVGLSAAQLKVELGAYADRLTIAAINSPSSVTVSGDLDAVTELKEKLLARKAFARQLKVEQAFHSHHMAPMAPRYQAALEGRQLVVCSQKPTARMFSSVTARIVSDSGSLGPGYWAANMVQPVRFSDALTGAVLDEEEKPTVDILLEIGPHPALKAPAKKSLNYSG</sequence>
<dbReference type="InterPro" id="IPR050091">
    <property type="entry name" value="PKS_NRPS_Biosynth_Enz"/>
</dbReference>
<evidence type="ECO:0000256" key="3">
    <source>
        <dbReference type="SAM" id="Phobius"/>
    </source>
</evidence>
<gene>
    <name evidence="5" type="ORF">QC763_0013880</name>
</gene>
<evidence type="ECO:0000259" key="4">
    <source>
        <dbReference type="SMART" id="SM00827"/>
    </source>
</evidence>
<feature type="domain" description="Malonyl-CoA:ACP transacylase (MAT)" evidence="4">
    <location>
        <begin position="1"/>
        <end position="215"/>
    </location>
</feature>
<dbReference type="PANTHER" id="PTHR43775">
    <property type="entry name" value="FATTY ACID SYNTHASE"/>
    <property type="match status" value="1"/>
</dbReference>
<dbReference type="EMBL" id="JAFFHB010000001">
    <property type="protein sequence ID" value="KAK4673424.1"/>
    <property type="molecule type" value="Genomic_DNA"/>
</dbReference>
<feature type="transmembrane region" description="Helical" evidence="3">
    <location>
        <begin position="12"/>
        <end position="30"/>
    </location>
</feature>
<dbReference type="InterPro" id="IPR001227">
    <property type="entry name" value="Ac_transferase_dom_sf"/>
</dbReference>
<comment type="caution">
    <text evidence="5">The sequence shown here is derived from an EMBL/GenBank/DDBJ whole genome shotgun (WGS) entry which is preliminary data.</text>
</comment>
<keyword evidence="3" id="KW-0472">Membrane</keyword>
<proteinExistence type="predicted"/>
<dbReference type="InterPro" id="IPR016036">
    <property type="entry name" value="Malonyl_transacylase_ACP-bd"/>
</dbReference>
<reference evidence="5 6" key="1">
    <citation type="journal article" date="2023" name="bioRxiv">
        <title>High-quality genome assemblies of four members of thePodospora anserinaspecies complex.</title>
        <authorList>
            <person name="Ament-Velasquez S.L."/>
            <person name="Vogan A.A."/>
            <person name="Wallerman O."/>
            <person name="Hartmann F."/>
            <person name="Gautier V."/>
            <person name="Silar P."/>
            <person name="Giraud T."/>
            <person name="Johannesson H."/>
        </authorList>
    </citation>
    <scope>NUCLEOTIDE SEQUENCE [LARGE SCALE GENOMIC DNA]</scope>
    <source>
        <strain evidence="5 6">CBS 411.78</strain>
    </source>
</reference>
<dbReference type="SMART" id="SM00827">
    <property type="entry name" value="PKS_AT"/>
    <property type="match status" value="1"/>
</dbReference>
<dbReference type="SUPFAM" id="SSF52151">
    <property type="entry name" value="FabD/lysophospholipase-like"/>
    <property type="match status" value="1"/>
</dbReference>
<dbReference type="PANTHER" id="PTHR43775:SF37">
    <property type="entry name" value="SI:DKEY-61P9.11"/>
    <property type="match status" value="1"/>
</dbReference>
<accession>A0ABR0HZM5</accession>
<dbReference type="Proteomes" id="UP001326199">
    <property type="component" value="Unassembled WGS sequence"/>
</dbReference>
<evidence type="ECO:0000313" key="6">
    <source>
        <dbReference type="Proteomes" id="UP001326199"/>
    </source>
</evidence>
<dbReference type="RefSeq" id="XP_062770746.1">
    <property type="nucleotide sequence ID" value="XM_062905265.1"/>
</dbReference>
<dbReference type="GeneID" id="87925200"/>
<keyword evidence="6" id="KW-1185">Reference proteome</keyword>
<evidence type="ECO:0000256" key="2">
    <source>
        <dbReference type="ARBA" id="ARBA00022553"/>
    </source>
</evidence>
<organism evidence="5 6">
    <name type="scientific">Podospora pseudopauciseta</name>
    <dbReference type="NCBI Taxonomy" id="2093780"/>
    <lineage>
        <taxon>Eukaryota</taxon>
        <taxon>Fungi</taxon>
        <taxon>Dikarya</taxon>
        <taxon>Ascomycota</taxon>
        <taxon>Pezizomycotina</taxon>
        <taxon>Sordariomycetes</taxon>
        <taxon>Sordariomycetidae</taxon>
        <taxon>Sordariales</taxon>
        <taxon>Podosporaceae</taxon>
        <taxon>Podospora</taxon>
    </lineage>
</organism>
<evidence type="ECO:0000256" key="1">
    <source>
        <dbReference type="ARBA" id="ARBA00022450"/>
    </source>
</evidence>
<dbReference type="InterPro" id="IPR016035">
    <property type="entry name" value="Acyl_Trfase/lysoPLipase"/>
</dbReference>
<dbReference type="SUPFAM" id="SSF55048">
    <property type="entry name" value="Probable ACP-binding domain of malonyl-CoA ACP transacylase"/>
    <property type="match status" value="1"/>
</dbReference>
<dbReference type="Gene3D" id="3.40.366.10">
    <property type="entry name" value="Malonyl-Coenzyme A Acyl Carrier Protein, domain 2"/>
    <property type="match status" value="1"/>
</dbReference>
<dbReference type="InterPro" id="IPR014043">
    <property type="entry name" value="Acyl_transferase_dom"/>
</dbReference>
<keyword evidence="3" id="KW-0812">Transmembrane</keyword>